<dbReference type="NCBIfam" id="NF038220">
    <property type="entry name" value="IcmT_TraK"/>
    <property type="match status" value="1"/>
</dbReference>
<name>A0A149TN78_9PROT</name>
<dbReference type="PATRIC" id="fig|318683.6.peg.3310"/>
<keyword evidence="1" id="KW-0472">Membrane</keyword>
<dbReference type="OrthoDB" id="8448559at2"/>
<protein>
    <submittedName>
        <fullName evidence="2">Type IV secretion protein IcmT</fullName>
    </submittedName>
</protein>
<comment type="caution">
    <text evidence="2">The sequence shown here is derived from an EMBL/GenBank/DDBJ whole genome shotgun (WGS) entry which is preliminary data.</text>
</comment>
<keyword evidence="1" id="KW-1133">Transmembrane helix</keyword>
<accession>A0A149TN78</accession>
<proteinExistence type="predicted"/>
<organism evidence="2 3">
    <name type="scientific">Gluconobacter albidus</name>
    <dbReference type="NCBI Taxonomy" id="318683"/>
    <lineage>
        <taxon>Bacteria</taxon>
        <taxon>Pseudomonadati</taxon>
        <taxon>Pseudomonadota</taxon>
        <taxon>Alphaproteobacteria</taxon>
        <taxon>Acetobacterales</taxon>
        <taxon>Acetobacteraceae</taxon>
        <taxon>Gluconobacter</taxon>
    </lineage>
</organism>
<dbReference type="Proteomes" id="UP000075636">
    <property type="component" value="Unassembled WGS sequence"/>
</dbReference>
<sequence>MWRFTADPVRLLIIDARALAPLALWIAHMREWTFILAIIGVLFFSVLAWLGLTLPVAVRMFRVILCGPVRPRLPSWKKRDYA</sequence>
<evidence type="ECO:0000313" key="2">
    <source>
        <dbReference type="EMBL" id="KXV50908.1"/>
    </source>
</evidence>
<evidence type="ECO:0000256" key="1">
    <source>
        <dbReference type="SAM" id="Phobius"/>
    </source>
</evidence>
<keyword evidence="1" id="KW-0812">Transmembrane</keyword>
<dbReference type="AlphaFoldDB" id="A0A149TN78"/>
<dbReference type="InterPro" id="IPR047756">
    <property type="entry name" value="IcmT-like"/>
</dbReference>
<reference evidence="2 3" key="1">
    <citation type="submission" date="2015-06" db="EMBL/GenBank/DDBJ databases">
        <title>Improved classification and identification of acetic acid bacteria using matrix-assisted laser desorption/ionization time-of-flight mass spectrometry; Gluconobacter nephelii and Gluconobacter uchimurae are later heterotypic synonyms of Gluconobacter japonicus and Gluconobacter oxydans, respectively.</title>
        <authorList>
            <person name="Li L."/>
            <person name="Cleenwerck I."/>
            <person name="De Vuyst L."/>
            <person name="Vandamme P."/>
        </authorList>
    </citation>
    <scope>NUCLEOTIDE SEQUENCE [LARGE SCALE GENOMIC DNA]</scope>
    <source>
        <strain evidence="2 3">LMG 1768</strain>
    </source>
</reference>
<evidence type="ECO:0000313" key="3">
    <source>
        <dbReference type="Proteomes" id="UP000075636"/>
    </source>
</evidence>
<gene>
    <name evidence="2" type="ORF">AD945_01030</name>
</gene>
<feature type="transmembrane region" description="Helical" evidence="1">
    <location>
        <begin position="32"/>
        <end position="52"/>
    </location>
</feature>
<dbReference type="RefSeq" id="WP_062105792.1">
    <property type="nucleotide sequence ID" value="NZ_JAERLB010000009.1"/>
</dbReference>
<dbReference type="EMBL" id="LHZR01000064">
    <property type="protein sequence ID" value="KXV50908.1"/>
    <property type="molecule type" value="Genomic_DNA"/>
</dbReference>